<evidence type="ECO:0000313" key="2">
    <source>
        <dbReference type="Proteomes" id="UP001438953"/>
    </source>
</evidence>
<gene>
    <name evidence="1" type="ORF">VSX56_01075</name>
</gene>
<protein>
    <submittedName>
        <fullName evidence="1">Glyceraldehyde-3-phosphate dehydrogenase</fullName>
    </submittedName>
</protein>
<name>A0ABV1SBS5_9RHOB</name>
<dbReference type="Proteomes" id="UP001438953">
    <property type="component" value="Unassembled WGS sequence"/>
</dbReference>
<accession>A0ABV1SBS5</accession>
<reference evidence="1 2" key="1">
    <citation type="submission" date="2024-01" db="EMBL/GenBank/DDBJ databases">
        <authorList>
            <person name="Deng Y."/>
            <person name="Su J."/>
        </authorList>
    </citation>
    <scope>NUCLEOTIDE SEQUENCE [LARGE SCALE GENOMIC DNA]</scope>
    <source>
        <strain evidence="1 2">CPCC 100088</strain>
    </source>
</reference>
<organism evidence="1 2">
    <name type="scientific">Thioclava kandeliae</name>
    <dbReference type="NCBI Taxonomy" id="3070818"/>
    <lineage>
        <taxon>Bacteria</taxon>
        <taxon>Pseudomonadati</taxon>
        <taxon>Pseudomonadota</taxon>
        <taxon>Alphaproteobacteria</taxon>
        <taxon>Rhodobacterales</taxon>
        <taxon>Paracoccaceae</taxon>
        <taxon>Thioclava</taxon>
    </lineage>
</organism>
<dbReference type="RefSeq" id="WP_339112359.1">
    <property type="nucleotide sequence ID" value="NZ_JAYWLC010000001.1"/>
</dbReference>
<sequence length="47" mass="5385">MTNIIALWLAAFVVLAIIADFILTGGHTLFFLTVKLTDLVDYLQFWR</sequence>
<proteinExistence type="predicted"/>
<reference evidence="1 2" key="2">
    <citation type="submission" date="2024-06" db="EMBL/GenBank/DDBJ databases">
        <title>Thioclava kandeliae sp. nov. from a rhizosphere soil sample of Kandelia candel in a mangrove.</title>
        <authorList>
            <person name="Mu T."/>
        </authorList>
    </citation>
    <scope>NUCLEOTIDE SEQUENCE [LARGE SCALE GENOMIC DNA]</scope>
    <source>
        <strain evidence="1 2">CPCC 100088</strain>
    </source>
</reference>
<keyword evidence="2" id="KW-1185">Reference proteome</keyword>
<comment type="caution">
    <text evidence="1">The sequence shown here is derived from an EMBL/GenBank/DDBJ whole genome shotgun (WGS) entry which is preliminary data.</text>
</comment>
<evidence type="ECO:0000313" key="1">
    <source>
        <dbReference type="EMBL" id="MER5170353.1"/>
    </source>
</evidence>
<dbReference type="EMBL" id="JAYWLC010000001">
    <property type="protein sequence ID" value="MER5170353.1"/>
    <property type="molecule type" value="Genomic_DNA"/>
</dbReference>